<dbReference type="Pfam" id="PF00589">
    <property type="entry name" value="Phage_integrase"/>
    <property type="match status" value="1"/>
</dbReference>
<feature type="domain" description="Core-binding (CB)" evidence="7">
    <location>
        <begin position="59"/>
        <end position="139"/>
    </location>
</feature>
<dbReference type="PANTHER" id="PTHR30349">
    <property type="entry name" value="PHAGE INTEGRASE-RELATED"/>
    <property type="match status" value="1"/>
</dbReference>
<dbReference type="Gene3D" id="1.10.443.10">
    <property type="entry name" value="Intergrase catalytic core"/>
    <property type="match status" value="1"/>
</dbReference>
<dbReference type="PROSITE" id="PS51898">
    <property type="entry name" value="TYR_RECOMBINASE"/>
    <property type="match status" value="1"/>
</dbReference>
<dbReference type="SUPFAM" id="SSF56349">
    <property type="entry name" value="DNA breaking-rejoining enzymes"/>
    <property type="match status" value="1"/>
</dbReference>
<dbReference type="InterPro" id="IPR044068">
    <property type="entry name" value="CB"/>
</dbReference>
<evidence type="ECO:0000256" key="1">
    <source>
        <dbReference type="ARBA" id="ARBA00008857"/>
    </source>
</evidence>
<dbReference type="InterPro" id="IPR013762">
    <property type="entry name" value="Integrase-like_cat_sf"/>
</dbReference>
<dbReference type="InterPro" id="IPR050090">
    <property type="entry name" value="Tyrosine_recombinase_XerCD"/>
</dbReference>
<evidence type="ECO:0000256" key="5">
    <source>
        <dbReference type="PROSITE-ProRule" id="PRU01248"/>
    </source>
</evidence>
<dbReference type="InterPro" id="IPR011010">
    <property type="entry name" value="DNA_brk_join_enz"/>
</dbReference>
<dbReference type="EMBL" id="PREZ01000004">
    <property type="protein sequence ID" value="PPA70184.1"/>
    <property type="molecule type" value="Genomic_DNA"/>
</dbReference>
<evidence type="ECO:0000259" key="6">
    <source>
        <dbReference type="PROSITE" id="PS51898"/>
    </source>
</evidence>
<dbReference type="InterPro" id="IPR028259">
    <property type="entry name" value="AP2-like_int_N"/>
</dbReference>
<name>A0A2S5GB89_9BACL</name>
<dbReference type="OrthoDB" id="9803188at2"/>
<keyword evidence="2" id="KW-0229">DNA integration</keyword>
<dbReference type="InterPro" id="IPR002104">
    <property type="entry name" value="Integrase_catalytic"/>
</dbReference>
<proteinExistence type="inferred from homology"/>
<keyword evidence="3 5" id="KW-0238">DNA-binding</keyword>
<evidence type="ECO:0000256" key="2">
    <source>
        <dbReference type="ARBA" id="ARBA00022908"/>
    </source>
</evidence>
<gene>
    <name evidence="8" type="ORF">C4B60_11400</name>
</gene>
<keyword evidence="4" id="KW-0233">DNA recombination</keyword>
<dbReference type="Gene3D" id="1.10.150.130">
    <property type="match status" value="1"/>
</dbReference>
<evidence type="ECO:0000256" key="3">
    <source>
        <dbReference type="ARBA" id="ARBA00023125"/>
    </source>
</evidence>
<organism evidence="8 9">
    <name type="scientific">Jeotgalibacillus proteolyticus</name>
    <dbReference type="NCBI Taxonomy" id="2082395"/>
    <lineage>
        <taxon>Bacteria</taxon>
        <taxon>Bacillati</taxon>
        <taxon>Bacillota</taxon>
        <taxon>Bacilli</taxon>
        <taxon>Bacillales</taxon>
        <taxon>Caryophanaceae</taxon>
        <taxon>Jeotgalibacillus</taxon>
    </lineage>
</organism>
<protein>
    <submittedName>
        <fullName evidence="8">Site-specific integrase</fullName>
    </submittedName>
</protein>
<evidence type="ECO:0000259" key="7">
    <source>
        <dbReference type="PROSITE" id="PS51900"/>
    </source>
</evidence>
<sequence length="363" mass="42159">MASISKIGKTYQYTVSRMINGKYKPIRKGGFTSKKECQIAAAEVEKSLMLGKNPQFAKTPFPEYFESWIKLHKSHVSPATKKRYENTLNTVEQYFLNKNLQDITKDDYVHFLKDYGRTRAKESVRKVNTQIRACVQEAIFQELITKDFTYGVTITGSVEAKKPDEKYLDYNDYSKLLKAVSERLNDSLGYYAILLGLKTGMRFAEIVGLTRKDFNFKESTIKVDKTWDYKEGRGMTKTKNEDSERMITVDKTTMAAFKELFKNLPPNVNDLVFFNPSQKSHVITNAWVNKILKKLCSTLEIKNITFHGLRHTHCSVLLYRKYSVQFISKRLGHRDIETTLRVYSHLLKEQLTEENERLVEDLA</sequence>
<comment type="similarity">
    <text evidence="1">Belongs to the 'phage' integrase family.</text>
</comment>
<evidence type="ECO:0000256" key="4">
    <source>
        <dbReference type="ARBA" id="ARBA00023172"/>
    </source>
</evidence>
<dbReference type="InterPro" id="IPR010998">
    <property type="entry name" value="Integrase_recombinase_N"/>
</dbReference>
<evidence type="ECO:0000313" key="9">
    <source>
        <dbReference type="Proteomes" id="UP000239047"/>
    </source>
</evidence>
<dbReference type="InterPro" id="IPR004107">
    <property type="entry name" value="Integrase_SAM-like_N"/>
</dbReference>
<dbReference type="AlphaFoldDB" id="A0A2S5GB89"/>
<dbReference type="Pfam" id="PF14659">
    <property type="entry name" value="Phage_int_SAM_3"/>
    <property type="match status" value="1"/>
</dbReference>
<evidence type="ECO:0000313" key="8">
    <source>
        <dbReference type="EMBL" id="PPA70184.1"/>
    </source>
</evidence>
<accession>A0A2S5GB89</accession>
<dbReference type="GO" id="GO:0015074">
    <property type="term" value="P:DNA integration"/>
    <property type="evidence" value="ECO:0007669"/>
    <property type="project" value="UniProtKB-KW"/>
</dbReference>
<dbReference type="CDD" id="cd01189">
    <property type="entry name" value="INT_ICEBs1_C_like"/>
    <property type="match status" value="1"/>
</dbReference>
<feature type="domain" description="Tyr recombinase" evidence="6">
    <location>
        <begin position="163"/>
        <end position="356"/>
    </location>
</feature>
<dbReference type="RefSeq" id="WP_104058133.1">
    <property type="nucleotide sequence ID" value="NZ_PREZ01000004.1"/>
</dbReference>
<dbReference type="Proteomes" id="UP000239047">
    <property type="component" value="Unassembled WGS sequence"/>
</dbReference>
<dbReference type="GO" id="GO:0003677">
    <property type="term" value="F:DNA binding"/>
    <property type="evidence" value="ECO:0007669"/>
    <property type="project" value="UniProtKB-UniRule"/>
</dbReference>
<keyword evidence="9" id="KW-1185">Reference proteome</keyword>
<dbReference type="PROSITE" id="PS51900">
    <property type="entry name" value="CB"/>
    <property type="match status" value="1"/>
</dbReference>
<dbReference type="GO" id="GO:0006310">
    <property type="term" value="P:DNA recombination"/>
    <property type="evidence" value="ECO:0007669"/>
    <property type="project" value="UniProtKB-KW"/>
</dbReference>
<dbReference type="Pfam" id="PF14657">
    <property type="entry name" value="Arm-DNA-bind_4"/>
    <property type="match status" value="1"/>
</dbReference>
<comment type="caution">
    <text evidence="8">The sequence shown here is derived from an EMBL/GenBank/DDBJ whole genome shotgun (WGS) entry which is preliminary data.</text>
</comment>
<reference evidence="8 9" key="1">
    <citation type="submission" date="2018-02" db="EMBL/GenBank/DDBJ databases">
        <title>Jeotgalibacillus proteolyticum sp. nov. a protease producing bacterium isolated from ocean sediments of Laizhou Bay.</title>
        <authorList>
            <person name="Li Y."/>
        </authorList>
    </citation>
    <scope>NUCLEOTIDE SEQUENCE [LARGE SCALE GENOMIC DNA]</scope>
    <source>
        <strain evidence="8 9">22-7</strain>
    </source>
</reference>
<dbReference type="PANTHER" id="PTHR30349:SF64">
    <property type="entry name" value="PROPHAGE INTEGRASE INTD-RELATED"/>
    <property type="match status" value="1"/>
</dbReference>